<proteinExistence type="predicted"/>
<feature type="compositionally biased region" description="Polar residues" evidence="1">
    <location>
        <begin position="12"/>
        <end position="24"/>
    </location>
</feature>
<evidence type="ECO:0000256" key="1">
    <source>
        <dbReference type="SAM" id="MobiDB-lite"/>
    </source>
</evidence>
<feature type="non-terminal residue" evidence="2">
    <location>
        <position position="129"/>
    </location>
</feature>
<gene>
    <name evidence="2" type="primary">ORF21797</name>
</gene>
<reference evidence="2" key="1">
    <citation type="submission" date="2014-12" db="EMBL/GenBank/DDBJ databases">
        <title>Insight into the proteome of Arion vulgaris.</title>
        <authorList>
            <person name="Aradska J."/>
            <person name="Bulat T."/>
            <person name="Smidak R."/>
            <person name="Sarate P."/>
            <person name="Gangsoo J."/>
            <person name="Sialana F."/>
            <person name="Bilban M."/>
            <person name="Lubec G."/>
        </authorList>
    </citation>
    <scope>NUCLEOTIDE SEQUENCE</scope>
    <source>
        <tissue evidence="2">Skin</tissue>
    </source>
</reference>
<feature type="non-terminal residue" evidence="2">
    <location>
        <position position="1"/>
    </location>
</feature>
<organism evidence="2">
    <name type="scientific">Arion vulgaris</name>
    <dbReference type="NCBI Taxonomy" id="1028688"/>
    <lineage>
        <taxon>Eukaryota</taxon>
        <taxon>Metazoa</taxon>
        <taxon>Spiralia</taxon>
        <taxon>Lophotrochozoa</taxon>
        <taxon>Mollusca</taxon>
        <taxon>Gastropoda</taxon>
        <taxon>Heterobranchia</taxon>
        <taxon>Euthyneura</taxon>
        <taxon>Panpulmonata</taxon>
        <taxon>Eupulmonata</taxon>
        <taxon>Stylommatophora</taxon>
        <taxon>Helicina</taxon>
        <taxon>Arionoidea</taxon>
        <taxon>Arionidae</taxon>
        <taxon>Arion</taxon>
    </lineage>
</organism>
<dbReference type="AlphaFoldDB" id="A0A0B6YE13"/>
<name>A0A0B6YE13_9EUPU</name>
<dbReference type="EMBL" id="HACG01007166">
    <property type="protein sequence ID" value="CEK54031.1"/>
    <property type="molecule type" value="Transcribed_RNA"/>
</dbReference>
<sequence length="129" mass="14602">ESTGKKAAVNQGEHNLNQKSQTANKRPGMIHKDAGSCDVEFKQAKRLEKESKKSANKDAAGKEVVNFTTLTKQLSVRAQKKKDKLLGKTSKLKSYYKKLTKVDQTEVNIYETVESFMIYPDELENQAEY</sequence>
<protein>
    <submittedName>
        <fullName evidence="2">Uncharacterized protein</fullName>
    </submittedName>
</protein>
<accession>A0A0B6YE13</accession>
<evidence type="ECO:0000313" key="2">
    <source>
        <dbReference type="EMBL" id="CEK54031.1"/>
    </source>
</evidence>
<feature type="region of interest" description="Disordered" evidence="1">
    <location>
        <begin position="1"/>
        <end position="35"/>
    </location>
</feature>